<dbReference type="RefSeq" id="XP_035433501.1">
    <property type="nucleotide sequence ID" value="XM_035577608.2"/>
</dbReference>
<organism evidence="2 3">
    <name type="scientific">Spodoptera frugiperda</name>
    <name type="common">Fall armyworm</name>
    <dbReference type="NCBI Taxonomy" id="7108"/>
    <lineage>
        <taxon>Eukaryota</taxon>
        <taxon>Metazoa</taxon>
        <taxon>Ecdysozoa</taxon>
        <taxon>Arthropoda</taxon>
        <taxon>Hexapoda</taxon>
        <taxon>Insecta</taxon>
        <taxon>Pterygota</taxon>
        <taxon>Neoptera</taxon>
        <taxon>Endopterygota</taxon>
        <taxon>Lepidoptera</taxon>
        <taxon>Glossata</taxon>
        <taxon>Ditrysia</taxon>
        <taxon>Noctuoidea</taxon>
        <taxon>Noctuidae</taxon>
        <taxon>Amphipyrinae</taxon>
        <taxon>Spodoptera</taxon>
    </lineage>
</organism>
<feature type="signal peptide" evidence="1">
    <location>
        <begin position="1"/>
        <end position="17"/>
    </location>
</feature>
<keyword evidence="2" id="KW-1185">Reference proteome</keyword>
<sequence>MAKVLLIMLLSAATAIAYRIVRSPGGTGWQPNYDGLPYAGMERSYGGSWGGPSLIRSVRNGWGGNTGGLSARSRMNGYGHMRSPNNGWTQNGYGSNKAYSGTFTRSNPESRSSDSTVIDSIDSFAWDGSGFYSNYFQTKGW</sequence>
<keyword evidence="1" id="KW-0732">Signal</keyword>
<evidence type="ECO:0000256" key="1">
    <source>
        <dbReference type="SAM" id="SignalP"/>
    </source>
</evidence>
<name>A0A9R0CYA1_SPOFR</name>
<gene>
    <name evidence="3" type="primary">LOC118264937</name>
</gene>
<evidence type="ECO:0000313" key="3">
    <source>
        <dbReference type="RefSeq" id="XP_035433501.1"/>
    </source>
</evidence>
<protein>
    <submittedName>
        <fullName evidence="3">Uncharacterized protein LOC118264937</fullName>
    </submittedName>
</protein>
<dbReference type="Proteomes" id="UP000829999">
    <property type="component" value="Chromosome 28"/>
</dbReference>
<feature type="chain" id="PRO_5040175914" evidence="1">
    <location>
        <begin position="18"/>
        <end position="141"/>
    </location>
</feature>
<dbReference type="GeneID" id="118264937"/>
<proteinExistence type="predicted"/>
<reference evidence="3" key="1">
    <citation type="submission" date="2025-08" db="UniProtKB">
        <authorList>
            <consortium name="RefSeq"/>
        </authorList>
    </citation>
    <scope>IDENTIFICATION</scope>
    <source>
        <tissue evidence="3">Whole larval tissue</tissue>
    </source>
</reference>
<evidence type="ECO:0000313" key="2">
    <source>
        <dbReference type="Proteomes" id="UP000829999"/>
    </source>
</evidence>
<dbReference type="AlphaFoldDB" id="A0A9R0CYA1"/>
<accession>A0A9R0CYA1</accession>
<dbReference type="OrthoDB" id="7478280at2759"/>